<proteinExistence type="predicted"/>
<evidence type="ECO:0000313" key="2">
    <source>
        <dbReference type="EMBL" id="PRW64395.1"/>
    </source>
</evidence>
<dbReference type="AlphaFoldDB" id="A0A2T0GZ52"/>
<organism evidence="2 3">
    <name type="scientific">Actinopolyspora mortivallis</name>
    <dbReference type="NCBI Taxonomy" id="33906"/>
    <lineage>
        <taxon>Bacteria</taxon>
        <taxon>Bacillati</taxon>
        <taxon>Actinomycetota</taxon>
        <taxon>Actinomycetes</taxon>
        <taxon>Actinopolysporales</taxon>
        <taxon>Actinopolysporaceae</taxon>
        <taxon>Actinopolyspora</taxon>
    </lineage>
</organism>
<dbReference type="Proteomes" id="UP000239352">
    <property type="component" value="Unassembled WGS sequence"/>
</dbReference>
<accession>A0A2T0GZ52</accession>
<name>A0A2T0GZ52_ACTMO</name>
<feature type="compositionally biased region" description="Pro residues" evidence="1">
    <location>
        <begin position="122"/>
        <end position="156"/>
    </location>
</feature>
<comment type="caution">
    <text evidence="2">The sequence shown here is derived from an EMBL/GenBank/DDBJ whole genome shotgun (WGS) entry which is preliminary data.</text>
</comment>
<protein>
    <submittedName>
        <fullName evidence="2">AsnC family protein</fullName>
    </submittedName>
</protein>
<dbReference type="InParanoid" id="A0A2T0GZ52"/>
<reference evidence="2 3" key="1">
    <citation type="submission" date="2018-03" db="EMBL/GenBank/DDBJ databases">
        <title>Actinopolyspora mortivallis from Sahara, screening for active biomolecules.</title>
        <authorList>
            <person name="Selama O."/>
            <person name="Wellington E.M.H."/>
            <person name="Hacene H."/>
        </authorList>
    </citation>
    <scope>NUCLEOTIDE SEQUENCE [LARGE SCALE GENOMIC DNA]</scope>
    <source>
        <strain evidence="2 3">M5A</strain>
    </source>
</reference>
<dbReference type="Gene3D" id="1.10.10.10">
    <property type="entry name" value="Winged helix-like DNA-binding domain superfamily/Winged helix DNA-binding domain"/>
    <property type="match status" value="1"/>
</dbReference>
<dbReference type="RefSeq" id="WP_106112845.1">
    <property type="nucleotide sequence ID" value="NZ_PVSR01000004.1"/>
</dbReference>
<feature type="compositionally biased region" description="Low complexity" evidence="1">
    <location>
        <begin position="73"/>
        <end position="90"/>
    </location>
</feature>
<feature type="region of interest" description="Disordered" evidence="1">
    <location>
        <begin position="73"/>
        <end position="212"/>
    </location>
</feature>
<evidence type="ECO:0000313" key="3">
    <source>
        <dbReference type="Proteomes" id="UP000239352"/>
    </source>
</evidence>
<keyword evidence="3" id="KW-1185">Reference proteome</keyword>
<dbReference type="STRING" id="1050202.GCA_000384035_02142"/>
<sequence>MAAPDPVDIHLLNAVAETGRAAIPELAAHLGMDVREVAARLAALSTSGLPLVVGVECDPNGIRNALAAVGAPAGPQYAPPQTQNPPSGGYPVPPPAPQAGQPNQPSGPHSGAHPVYGGASGPYPPQSGPHPAPVHPQGPPQQPTAAGPPPHRPSTPPRGYSAPPSQGAPAGWGPPASGNWTRATHAAQSGAPPRPPVPRSGKVGTKLDGVGPNGEPVSVLLVEVVDPADFLLSAAGHQLSEGQRAVVVHTELTNRGSTAFTTPPDRHLVLVTTEGTTVSKSSVSMSSRPPHSPTVSPGETGGGHTVFVLPEETELSTVEWSPTPDPGPHSLVWDITDS</sequence>
<dbReference type="InterPro" id="IPR036388">
    <property type="entry name" value="WH-like_DNA-bd_sf"/>
</dbReference>
<gene>
    <name evidence="2" type="ORF">CEP50_05590</name>
</gene>
<feature type="compositionally biased region" description="Low complexity" evidence="1">
    <location>
        <begin position="157"/>
        <end position="178"/>
    </location>
</feature>
<feature type="compositionally biased region" description="Low complexity" evidence="1">
    <location>
        <begin position="279"/>
        <end position="289"/>
    </location>
</feature>
<evidence type="ECO:0000256" key="1">
    <source>
        <dbReference type="SAM" id="MobiDB-lite"/>
    </source>
</evidence>
<dbReference type="EMBL" id="PVSR01000004">
    <property type="protein sequence ID" value="PRW64395.1"/>
    <property type="molecule type" value="Genomic_DNA"/>
</dbReference>
<feature type="region of interest" description="Disordered" evidence="1">
    <location>
        <begin position="279"/>
        <end position="338"/>
    </location>
</feature>
<feature type="compositionally biased region" description="Low complexity" evidence="1">
    <location>
        <begin position="98"/>
        <end position="108"/>
    </location>
</feature>